<protein>
    <submittedName>
        <fullName evidence="1">Uncharacterized protein</fullName>
    </submittedName>
</protein>
<evidence type="ECO:0000313" key="2">
    <source>
        <dbReference type="Proteomes" id="UP000598997"/>
    </source>
</evidence>
<name>A0A916YCC2_9SPHN</name>
<reference evidence="1 2" key="1">
    <citation type="journal article" date="2014" name="Int. J. Syst. Evol. Microbiol.">
        <title>Complete genome sequence of Corynebacterium casei LMG S-19264T (=DSM 44701T), isolated from a smear-ripened cheese.</title>
        <authorList>
            <consortium name="US DOE Joint Genome Institute (JGI-PGF)"/>
            <person name="Walter F."/>
            <person name="Albersmeier A."/>
            <person name="Kalinowski J."/>
            <person name="Ruckert C."/>
        </authorList>
    </citation>
    <scope>NUCLEOTIDE SEQUENCE [LARGE SCALE GENOMIC DNA]</scope>
    <source>
        <strain evidence="1 2">CGMCC 1.15358</strain>
    </source>
</reference>
<evidence type="ECO:0000313" key="1">
    <source>
        <dbReference type="EMBL" id="GGD39132.1"/>
    </source>
</evidence>
<dbReference type="Proteomes" id="UP000598997">
    <property type="component" value="Unassembled WGS sequence"/>
</dbReference>
<comment type="caution">
    <text evidence="1">The sequence shown here is derived from an EMBL/GenBank/DDBJ whole genome shotgun (WGS) entry which is preliminary data.</text>
</comment>
<keyword evidence="2" id="KW-1185">Reference proteome</keyword>
<organism evidence="1 2">
    <name type="scientific">Croceicoccus pelagius</name>
    <dbReference type="NCBI Taxonomy" id="1703341"/>
    <lineage>
        <taxon>Bacteria</taxon>
        <taxon>Pseudomonadati</taxon>
        <taxon>Pseudomonadota</taxon>
        <taxon>Alphaproteobacteria</taxon>
        <taxon>Sphingomonadales</taxon>
        <taxon>Erythrobacteraceae</taxon>
        <taxon>Croceicoccus</taxon>
    </lineage>
</organism>
<gene>
    <name evidence="1" type="ORF">GCM10010989_11490</name>
</gene>
<accession>A0A916YCC2</accession>
<dbReference type="EMBL" id="BMIO01000003">
    <property type="protein sequence ID" value="GGD39132.1"/>
    <property type="molecule type" value="Genomic_DNA"/>
</dbReference>
<sequence>MRIRDGEGPEGYVKWDAGDGSYQNPWITAAWYMDSSQQFEINNGYANVMWHIWQIDGRNRDVDDELSLEFRVDANERRYGNADLSSPYQRSGGPFHISVDWPLLASLAAGTDELFLVARDEERAERLRIAIDPEIFARAEPHVIEVMREIENKVASPQSHCEQHDFTEEDSIIVV</sequence>
<proteinExistence type="predicted"/>
<dbReference type="AlphaFoldDB" id="A0A916YCC2"/>